<dbReference type="InterPro" id="IPR036866">
    <property type="entry name" value="RibonucZ/Hydroxyglut_hydro"/>
</dbReference>
<dbReference type="Gene3D" id="3.60.15.10">
    <property type="entry name" value="Ribonuclease Z/Hydroxyacylglutathione hydrolase-like"/>
    <property type="match status" value="1"/>
</dbReference>
<dbReference type="OrthoDB" id="418728at2"/>
<name>A0A444WEM3_9FLAO</name>
<protein>
    <submittedName>
        <fullName evidence="2">Zn-dependent hydrolase</fullName>
    </submittedName>
</protein>
<gene>
    <name evidence="2" type="ORF">NU09_0887</name>
</gene>
<organism evidence="2 3">
    <name type="scientific">Flavobacterium beibuense</name>
    <dbReference type="NCBI Taxonomy" id="657326"/>
    <lineage>
        <taxon>Bacteria</taxon>
        <taxon>Pseudomonadati</taxon>
        <taxon>Bacteroidota</taxon>
        <taxon>Flavobacteriia</taxon>
        <taxon>Flavobacteriales</taxon>
        <taxon>Flavobacteriaceae</taxon>
        <taxon>Flavobacterium</taxon>
    </lineage>
</organism>
<dbReference type="AlphaFoldDB" id="A0A444WEM3"/>
<dbReference type="Pfam" id="PF00753">
    <property type="entry name" value="Lactamase_B"/>
    <property type="match status" value="1"/>
</dbReference>
<dbReference type="PANTHER" id="PTHR30619">
    <property type="entry name" value="DNA INTERNALIZATION/COMPETENCE PROTEIN COMEC/REC2"/>
    <property type="match status" value="1"/>
</dbReference>
<evidence type="ECO:0000313" key="2">
    <source>
        <dbReference type="EMBL" id="RYJ44277.1"/>
    </source>
</evidence>
<dbReference type="EMBL" id="JUIW01000003">
    <property type="protein sequence ID" value="RYJ44277.1"/>
    <property type="molecule type" value="Genomic_DNA"/>
</dbReference>
<feature type="domain" description="Metallo-beta-lactamase" evidence="1">
    <location>
        <begin position="25"/>
        <end position="81"/>
    </location>
</feature>
<dbReference type="PANTHER" id="PTHR30619:SF1">
    <property type="entry name" value="RECOMBINATION PROTEIN 2"/>
    <property type="match status" value="1"/>
</dbReference>
<accession>A0A444WEM3</accession>
<dbReference type="GO" id="GO:0016787">
    <property type="term" value="F:hydrolase activity"/>
    <property type="evidence" value="ECO:0007669"/>
    <property type="project" value="UniProtKB-KW"/>
</dbReference>
<reference evidence="2 3" key="1">
    <citation type="submission" date="2014-12" db="EMBL/GenBank/DDBJ databases">
        <title>Genome sequence of Flavobacterium beibuense RSKm HC5.</title>
        <authorList>
            <person name="Kim J.F."/>
            <person name="Song J.Y."/>
            <person name="Kwak M.-J."/>
            <person name="Lee S.-W."/>
        </authorList>
    </citation>
    <scope>NUCLEOTIDE SEQUENCE [LARGE SCALE GENOMIC DNA]</scope>
    <source>
        <strain evidence="2 3">RSKm HC5</strain>
    </source>
</reference>
<dbReference type="SUPFAM" id="SSF56281">
    <property type="entry name" value="Metallo-hydrolase/oxidoreductase"/>
    <property type="match status" value="1"/>
</dbReference>
<keyword evidence="2" id="KW-0378">Hydrolase</keyword>
<evidence type="ECO:0000259" key="1">
    <source>
        <dbReference type="Pfam" id="PF00753"/>
    </source>
</evidence>
<keyword evidence="3" id="KW-1185">Reference proteome</keyword>
<dbReference type="RefSeq" id="WP_129750048.1">
    <property type="nucleotide sequence ID" value="NZ_JUIW01000003.1"/>
</dbReference>
<dbReference type="InterPro" id="IPR052159">
    <property type="entry name" value="Competence_DNA_uptake"/>
</dbReference>
<dbReference type="Proteomes" id="UP000289775">
    <property type="component" value="Unassembled WGS sequence"/>
</dbReference>
<evidence type="ECO:0000313" key="3">
    <source>
        <dbReference type="Proteomes" id="UP000289775"/>
    </source>
</evidence>
<proteinExistence type="predicted"/>
<dbReference type="InterPro" id="IPR001279">
    <property type="entry name" value="Metallo-B-lactamas"/>
</dbReference>
<comment type="caution">
    <text evidence="2">The sequence shown here is derived from an EMBL/GenBank/DDBJ whole genome shotgun (WGS) entry which is preliminary data.</text>
</comment>
<sequence length="407" mass="46162">MLTIHLLPALYGDTILIDIGQTQNSTNKNILIDCGFSYRDRLLPLLRDYKTSGKIIDRFIITHYDDDHIRNASKFLEENGLASSPNIIEVSQVWLNAFRHLQFQKVELQKADKKELEVLKNFITTNNPDIDPEGGEIGARQASLLGKQILAGKYSWNEDFNGKAACIENNPKVNISDNISIELLGPDKLQLEVLEDEFKSALNDFGIEYSENELVDDAFELYSRYSSCQILQDQSGEISGDSIVPVTAELIRYIADHHVYNRDRAPGNGSSISFILNANGKKILMLADAHAEPIMERLKELHPGKQQIYFDAVKISHHGSANNNPKELFDLIDSPLYFISTNGKHPSHVHPDIQTVSFIVNRPIRCFKGKRRLIFNYYPQHLSGLFEEDLQVEFNYTAEVSTKIELP</sequence>